<dbReference type="AlphaFoldDB" id="A0A176S134"/>
<dbReference type="Gene3D" id="1.20.1640.10">
    <property type="entry name" value="Multidrug efflux transporter AcrB transmembrane domain"/>
    <property type="match status" value="1"/>
</dbReference>
<protein>
    <submittedName>
        <fullName evidence="2">Multidrug resistance protein</fullName>
    </submittedName>
</protein>
<dbReference type="InterPro" id="IPR001036">
    <property type="entry name" value="Acrflvin-R"/>
</dbReference>
<dbReference type="Proteomes" id="UP000076962">
    <property type="component" value="Unassembled WGS sequence"/>
</dbReference>
<dbReference type="EMBL" id="LUTY01001470">
    <property type="protein sequence ID" value="OAD21674.1"/>
    <property type="molecule type" value="Genomic_DNA"/>
</dbReference>
<keyword evidence="1" id="KW-0472">Membrane</keyword>
<name>A0A176S134_9GAMM</name>
<feature type="transmembrane region" description="Helical" evidence="1">
    <location>
        <begin position="20"/>
        <end position="40"/>
    </location>
</feature>
<keyword evidence="3" id="KW-1185">Reference proteome</keyword>
<organism evidence="2 3">
    <name type="scientific">Candidatus Thiomargarita nelsonii</name>
    <dbReference type="NCBI Taxonomy" id="1003181"/>
    <lineage>
        <taxon>Bacteria</taxon>
        <taxon>Pseudomonadati</taxon>
        <taxon>Pseudomonadota</taxon>
        <taxon>Gammaproteobacteria</taxon>
        <taxon>Thiotrichales</taxon>
        <taxon>Thiotrichaceae</taxon>
        <taxon>Thiomargarita</taxon>
    </lineage>
</organism>
<reference evidence="2 3" key="1">
    <citation type="submission" date="2016-05" db="EMBL/GenBank/DDBJ databases">
        <title>Single-cell genome of chain-forming Candidatus Thiomargarita nelsonii and comparison to other large sulfur-oxidizing bacteria.</title>
        <authorList>
            <person name="Winkel M."/>
            <person name="Salman V."/>
            <person name="Woyke T."/>
            <person name="Schulz-Vogt H."/>
            <person name="Richter M."/>
            <person name="Flood B."/>
            <person name="Bailey J."/>
            <person name="Amann R."/>
            <person name="Mussmann M."/>
        </authorList>
    </citation>
    <scope>NUCLEOTIDE SEQUENCE [LARGE SCALE GENOMIC DNA]</scope>
    <source>
        <strain evidence="2 3">THI036</strain>
    </source>
</reference>
<dbReference type="Pfam" id="PF00873">
    <property type="entry name" value="ACR_tran"/>
    <property type="match status" value="1"/>
</dbReference>
<keyword evidence="1" id="KW-1133">Transmembrane helix</keyword>
<dbReference type="PRINTS" id="PR00702">
    <property type="entry name" value="ACRIFLAVINRP"/>
</dbReference>
<keyword evidence="1" id="KW-0812">Transmembrane</keyword>
<accession>A0A176S134</accession>
<feature type="non-terminal residue" evidence="2">
    <location>
        <position position="75"/>
    </location>
</feature>
<dbReference type="Gene3D" id="3.30.70.1430">
    <property type="entry name" value="Multidrug efflux transporter AcrB pore domain"/>
    <property type="match status" value="1"/>
</dbReference>
<proteinExistence type="predicted"/>
<evidence type="ECO:0000256" key="1">
    <source>
        <dbReference type="SAM" id="Phobius"/>
    </source>
</evidence>
<gene>
    <name evidence="2" type="ORF">THIOM_002553</name>
</gene>
<dbReference type="GO" id="GO:0022857">
    <property type="term" value="F:transmembrane transporter activity"/>
    <property type="evidence" value="ECO:0007669"/>
    <property type="project" value="InterPro"/>
</dbReference>
<evidence type="ECO:0000313" key="3">
    <source>
        <dbReference type="Proteomes" id="UP000076962"/>
    </source>
</evidence>
<dbReference type="GO" id="GO:0016020">
    <property type="term" value="C:membrane"/>
    <property type="evidence" value="ECO:0007669"/>
    <property type="project" value="InterPro"/>
</dbReference>
<sequence>MHKQRFTRGGLAAWSVYHPIGVIMIALAVVVLGLFSLYTLGIDLLPQLIYPEIRVRVLDPGVPATVMEDQITRQL</sequence>
<comment type="caution">
    <text evidence="2">The sequence shown here is derived from an EMBL/GenBank/DDBJ whole genome shotgun (WGS) entry which is preliminary data.</text>
</comment>
<evidence type="ECO:0000313" key="2">
    <source>
        <dbReference type="EMBL" id="OAD21674.1"/>
    </source>
</evidence>